<evidence type="ECO:0000256" key="1">
    <source>
        <dbReference type="SAM" id="Phobius"/>
    </source>
</evidence>
<keyword evidence="1" id="KW-0472">Membrane</keyword>
<protein>
    <recommendedName>
        <fullName evidence="4">DUF3592 domain-containing protein</fullName>
    </recommendedName>
</protein>
<dbReference type="Proteomes" id="UP000054375">
    <property type="component" value="Unassembled WGS sequence"/>
</dbReference>
<keyword evidence="1" id="KW-0812">Transmembrane</keyword>
<evidence type="ECO:0000313" key="3">
    <source>
        <dbReference type="Proteomes" id="UP000054375"/>
    </source>
</evidence>
<feature type="transmembrane region" description="Helical" evidence="1">
    <location>
        <begin position="145"/>
        <end position="161"/>
    </location>
</feature>
<gene>
    <name evidence="2" type="ORF">AQJ54_29760</name>
</gene>
<keyword evidence="1" id="KW-1133">Transmembrane helix</keyword>
<dbReference type="PROSITE" id="PS51257">
    <property type="entry name" value="PROKAR_LIPOPROTEIN"/>
    <property type="match status" value="1"/>
</dbReference>
<proteinExistence type="predicted"/>
<comment type="caution">
    <text evidence="2">The sequence shown here is derived from an EMBL/GenBank/DDBJ whole genome shotgun (WGS) entry which is preliminary data.</text>
</comment>
<organism evidence="2 3">
    <name type="scientific">Streptomyces griseorubiginosus</name>
    <dbReference type="NCBI Taxonomy" id="67304"/>
    <lineage>
        <taxon>Bacteria</taxon>
        <taxon>Bacillati</taxon>
        <taxon>Actinomycetota</taxon>
        <taxon>Actinomycetes</taxon>
        <taxon>Kitasatosporales</taxon>
        <taxon>Streptomycetaceae</taxon>
        <taxon>Streptomyces</taxon>
    </lineage>
</organism>
<evidence type="ECO:0008006" key="4">
    <source>
        <dbReference type="Google" id="ProtNLM"/>
    </source>
</evidence>
<feature type="transmembrane region" description="Helical" evidence="1">
    <location>
        <begin position="265"/>
        <end position="287"/>
    </location>
</feature>
<evidence type="ECO:0000313" key="2">
    <source>
        <dbReference type="EMBL" id="KUN63156.1"/>
    </source>
</evidence>
<dbReference type="AlphaFoldDB" id="A0A101RWS2"/>
<reference evidence="2 3" key="1">
    <citation type="submission" date="2015-10" db="EMBL/GenBank/DDBJ databases">
        <title>Draft genome sequence of Streptomyces griseorubiginosus DSM 40469, type strain for the species Streptomyces griseorubiginosus.</title>
        <authorList>
            <person name="Ruckert C."/>
            <person name="Winkler A."/>
            <person name="Kalinowski J."/>
            <person name="Kampfer P."/>
            <person name="Glaeser S."/>
        </authorList>
    </citation>
    <scope>NUCLEOTIDE SEQUENCE [LARGE SCALE GENOMIC DNA]</scope>
    <source>
        <strain evidence="2 3">DSM 40469</strain>
    </source>
</reference>
<dbReference type="RefSeq" id="WP_062242309.1">
    <property type="nucleotide sequence ID" value="NZ_JBIBHB010000010.1"/>
</dbReference>
<feature type="transmembrane region" description="Helical" evidence="1">
    <location>
        <begin position="120"/>
        <end position="139"/>
    </location>
</feature>
<feature type="transmembrane region" description="Helical" evidence="1">
    <location>
        <begin position="6"/>
        <end position="29"/>
    </location>
</feature>
<accession>A0A101RWS2</accession>
<sequence>MDLRNLLWWWWTLPAGLASVGYACALAGLTRAQRAVWVTARVVEVHPPGHGESGERGIPVTIVYQDPGTGREFRLRHENRRGDRVLVAWVGQEFPVRFPRRRPERFLLMLDSEGRTSGTGGPNCMVILLVLGLVVQSFFAWDWQRGLICVGCLLLLVVALSRDGAYARARAAQLADGVTVQGSVVAVTQDVHADGEGGESVSHACVLAFTTHEGVEVTALCSRGIADIGRSLGREVAVRYAPADPSLLTTDPDHEHRERASHVRFVSTLLVAGTAAIGLGVLCLRHSCPFT</sequence>
<dbReference type="EMBL" id="LMWV01000023">
    <property type="protein sequence ID" value="KUN63156.1"/>
    <property type="molecule type" value="Genomic_DNA"/>
</dbReference>
<name>A0A101RWS2_9ACTN</name>
<keyword evidence="3" id="KW-1185">Reference proteome</keyword>